<dbReference type="Pfam" id="PF10536">
    <property type="entry name" value="PMD"/>
    <property type="match status" value="1"/>
</dbReference>
<feature type="domain" description="Aminotransferase-like plant mobile" evidence="1">
    <location>
        <begin position="4"/>
        <end position="33"/>
    </location>
</feature>
<evidence type="ECO:0000313" key="2">
    <source>
        <dbReference type="EMBL" id="MBA0809058.1"/>
    </source>
</evidence>
<evidence type="ECO:0000259" key="1">
    <source>
        <dbReference type="Pfam" id="PF10536"/>
    </source>
</evidence>
<comment type="caution">
    <text evidence="2">The sequence shown here is derived from an EMBL/GenBank/DDBJ whole genome shotgun (WGS) entry which is preliminary data.</text>
</comment>
<reference evidence="2 3" key="1">
    <citation type="journal article" date="2019" name="Genome Biol. Evol.">
        <title>Insights into the evolution of the New World diploid cottons (Gossypium, subgenus Houzingenia) based on genome sequencing.</title>
        <authorList>
            <person name="Grover C.E."/>
            <person name="Arick M.A. 2nd"/>
            <person name="Thrash A."/>
            <person name="Conover J.L."/>
            <person name="Sanders W.S."/>
            <person name="Peterson D.G."/>
            <person name="Frelichowski J.E."/>
            <person name="Scheffler J.A."/>
            <person name="Scheffler B.E."/>
            <person name="Wendel J.F."/>
        </authorList>
    </citation>
    <scope>NUCLEOTIDE SEQUENCE [LARGE SCALE GENOMIC DNA]</scope>
    <source>
        <strain evidence="2">0</strain>
        <tissue evidence="2">Leaf</tissue>
    </source>
</reference>
<protein>
    <recommendedName>
        <fullName evidence="1">Aminotransferase-like plant mobile domain-containing protein</fullName>
    </recommendedName>
</protein>
<dbReference type="InterPro" id="IPR044824">
    <property type="entry name" value="MAIN-like"/>
</dbReference>
<dbReference type="EMBL" id="JABFAD010000009">
    <property type="protein sequence ID" value="MBA0809058.1"/>
    <property type="molecule type" value="Genomic_DNA"/>
</dbReference>
<accession>A0A7J9HHD8</accession>
<dbReference type="InterPro" id="IPR019557">
    <property type="entry name" value="AminoTfrase-like_pln_mobile"/>
</dbReference>
<keyword evidence="3" id="KW-1185">Reference proteome</keyword>
<dbReference type="GO" id="GO:0010073">
    <property type="term" value="P:meristem maintenance"/>
    <property type="evidence" value="ECO:0007669"/>
    <property type="project" value="InterPro"/>
</dbReference>
<gene>
    <name evidence="2" type="ORF">Gohar_024742</name>
</gene>
<sequence>MEMKTHTFHLPCGECTITLDDVSLQLGLPIGGDVSLRG</sequence>
<name>A0A7J9HHD8_9ROSI</name>
<dbReference type="PANTHER" id="PTHR46033">
    <property type="entry name" value="PROTEIN MAIN-LIKE 2"/>
    <property type="match status" value="1"/>
</dbReference>
<dbReference type="AlphaFoldDB" id="A0A7J9HHD8"/>
<dbReference type="OrthoDB" id="10342058at2759"/>
<dbReference type="PANTHER" id="PTHR46033:SF8">
    <property type="entry name" value="PROTEIN MAINTENANCE OF MERISTEMS-LIKE"/>
    <property type="match status" value="1"/>
</dbReference>
<dbReference type="Proteomes" id="UP000593560">
    <property type="component" value="Unassembled WGS sequence"/>
</dbReference>
<proteinExistence type="predicted"/>
<evidence type="ECO:0000313" key="3">
    <source>
        <dbReference type="Proteomes" id="UP000593560"/>
    </source>
</evidence>
<organism evidence="2 3">
    <name type="scientific">Gossypium harknessii</name>
    <dbReference type="NCBI Taxonomy" id="34285"/>
    <lineage>
        <taxon>Eukaryota</taxon>
        <taxon>Viridiplantae</taxon>
        <taxon>Streptophyta</taxon>
        <taxon>Embryophyta</taxon>
        <taxon>Tracheophyta</taxon>
        <taxon>Spermatophyta</taxon>
        <taxon>Magnoliopsida</taxon>
        <taxon>eudicotyledons</taxon>
        <taxon>Gunneridae</taxon>
        <taxon>Pentapetalae</taxon>
        <taxon>rosids</taxon>
        <taxon>malvids</taxon>
        <taxon>Malvales</taxon>
        <taxon>Malvaceae</taxon>
        <taxon>Malvoideae</taxon>
        <taxon>Gossypium</taxon>
    </lineage>
</organism>